<dbReference type="EMBL" id="KK914317">
    <property type="protein sequence ID" value="KDP41925.1"/>
    <property type="molecule type" value="Genomic_DNA"/>
</dbReference>
<evidence type="ECO:0000256" key="1">
    <source>
        <dbReference type="ARBA" id="ARBA00006643"/>
    </source>
</evidence>
<dbReference type="AlphaFoldDB" id="A0A067LBQ6"/>
<dbReference type="Pfam" id="PF13041">
    <property type="entry name" value="PPR_2"/>
    <property type="match status" value="2"/>
</dbReference>
<dbReference type="OrthoDB" id="428658at2759"/>
<dbReference type="PANTHER" id="PTHR47926">
    <property type="entry name" value="PENTATRICOPEPTIDE REPEAT-CONTAINING PROTEIN"/>
    <property type="match status" value="1"/>
</dbReference>
<accession>A0A067LBQ6</accession>
<organism evidence="5 6">
    <name type="scientific">Jatropha curcas</name>
    <name type="common">Barbados nut</name>
    <dbReference type="NCBI Taxonomy" id="180498"/>
    <lineage>
        <taxon>Eukaryota</taxon>
        <taxon>Viridiplantae</taxon>
        <taxon>Streptophyta</taxon>
        <taxon>Embryophyta</taxon>
        <taxon>Tracheophyta</taxon>
        <taxon>Spermatophyta</taxon>
        <taxon>Magnoliopsida</taxon>
        <taxon>eudicotyledons</taxon>
        <taxon>Gunneridae</taxon>
        <taxon>Pentapetalae</taxon>
        <taxon>rosids</taxon>
        <taxon>fabids</taxon>
        <taxon>Malpighiales</taxon>
        <taxon>Euphorbiaceae</taxon>
        <taxon>Crotonoideae</taxon>
        <taxon>Jatropheae</taxon>
        <taxon>Jatropha</taxon>
    </lineage>
</organism>
<sequence>MISKLPTNLPPHRSFKLIRNFLNSGDLQRARYLFDKIPEPDLRTWTILISAHSQRGFVKEAIEIYTTLIERNIKPDKLVLLSVAKACAASGDLIKAKEIHEDAIRFGFNKDLLLGNAMIDMYGKCNCVDGARWVFDGLVVKDVISWTSMASCYVNCGMPRQGIFAFRDMGLNGIRPNSLTVSSILPACADMQELKLGREVHGFVLRNAMEGNVFVSSALVKMYASCLSLKQARIVFGKMPQRDVVSWNVMLTAYFLNKECEEGLALFYQMRKEGIKLNHASWNAVICGCTQNGQNKQALDIFAKMQDSGFKPNQITVVSILPACTSLESLRAGKEIHGYVFRHWLIEDKTIATALVLLYAKSGDLLHSKEVFDMMPQKDIFAWNTVIIANSMHGNGEESLMFFRKMLSVGIKPNSVTFIGVLSGCSHSQLVDEGFSIFNSMSSEYSIEPDGDHYSCMVDILSRAGRLQQAYEFIQKIPIEPTAGAWGALLGACRVYKNAELGMIAATRLFEIEPENSGNYVLLSNILVTAKMWAEASEIRKMMRDKGIAKTPGRSWVQVKNRVYTFVVGDKNNKQNDEIYRFLDAVSEKMKLAGYQPNTDFVLQNVDQEEREETLCSHSERLAVAFGILNSSGKSTIRVFKNLRICVDCHNAIKLIAKIVDMQIIVRDSLRFHHFKDGYCSCCDFW</sequence>
<feature type="domain" description="DYW" evidence="4">
    <location>
        <begin position="594"/>
        <end position="686"/>
    </location>
</feature>
<gene>
    <name evidence="5" type="ORF">JCGZ_26943</name>
</gene>
<protein>
    <recommendedName>
        <fullName evidence="4">DYW domain-containing protein</fullName>
    </recommendedName>
</protein>
<dbReference type="FunFam" id="1.25.40.10:FF:000366">
    <property type="entry name" value="Pentatricopeptide (PPR) repeat-containing protein"/>
    <property type="match status" value="1"/>
</dbReference>
<dbReference type="FunFam" id="1.25.40.10:FF:000031">
    <property type="entry name" value="Pentatricopeptide repeat-containing protein mitochondrial"/>
    <property type="match status" value="1"/>
</dbReference>
<dbReference type="KEGG" id="jcu:105630274"/>
<dbReference type="Pfam" id="PF20431">
    <property type="entry name" value="E_motif"/>
    <property type="match status" value="1"/>
</dbReference>
<dbReference type="PANTHER" id="PTHR47926:SF426">
    <property type="entry name" value="TETRATRICOPEPTIDE-LIKE HELICAL DOMAIN SUPERFAMILY, DYW DOMAIN-CONTAINING PROTEIN"/>
    <property type="match status" value="1"/>
</dbReference>
<dbReference type="STRING" id="180498.A0A067LBQ6"/>
<reference evidence="5 6" key="1">
    <citation type="journal article" date="2014" name="PLoS ONE">
        <title>Global Analysis of Gene Expression Profiles in Physic Nut (Jatropha curcas L.) Seedlings Exposed to Salt Stress.</title>
        <authorList>
            <person name="Zhang L."/>
            <person name="Zhang C."/>
            <person name="Wu P."/>
            <person name="Chen Y."/>
            <person name="Li M."/>
            <person name="Jiang H."/>
            <person name="Wu G."/>
        </authorList>
    </citation>
    <scope>NUCLEOTIDE SEQUENCE [LARGE SCALE GENOMIC DNA]</scope>
    <source>
        <strain evidence="6">cv. GZQX0401</strain>
        <tissue evidence="5">Young leaves</tissue>
    </source>
</reference>
<feature type="repeat" description="PPR" evidence="3">
    <location>
        <begin position="243"/>
        <end position="277"/>
    </location>
</feature>
<evidence type="ECO:0000256" key="3">
    <source>
        <dbReference type="PROSITE-ProRule" id="PRU00708"/>
    </source>
</evidence>
<name>A0A067LBQ6_JATCU</name>
<dbReference type="Gene3D" id="1.25.40.10">
    <property type="entry name" value="Tetratricopeptide repeat domain"/>
    <property type="match status" value="3"/>
</dbReference>
<dbReference type="FunFam" id="1.25.40.10:FF:000344">
    <property type="entry name" value="Pentatricopeptide repeat-containing protein"/>
    <property type="match status" value="1"/>
</dbReference>
<evidence type="ECO:0000313" key="6">
    <source>
        <dbReference type="Proteomes" id="UP000027138"/>
    </source>
</evidence>
<dbReference type="InterPro" id="IPR032867">
    <property type="entry name" value="DYW_dom"/>
</dbReference>
<keyword evidence="6" id="KW-1185">Reference proteome</keyword>
<dbReference type="InterPro" id="IPR046848">
    <property type="entry name" value="E_motif"/>
</dbReference>
<dbReference type="PROSITE" id="PS51375">
    <property type="entry name" value="PPR"/>
    <property type="match status" value="5"/>
</dbReference>
<evidence type="ECO:0000259" key="4">
    <source>
        <dbReference type="Pfam" id="PF14432"/>
    </source>
</evidence>
<proteinExistence type="inferred from homology"/>
<feature type="repeat" description="PPR" evidence="3">
    <location>
        <begin position="379"/>
        <end position="413"/>
    </location>
</feature>
<dbReference type="GO" id="GO:0003723">
    <property type="term" value="F:RNA binding"/>
    <property type="evidence" value="ECO:0007669"/>
    <property type="project" value="InterPro"/>
</dbReference>
<dbReference type="SUPFAM" id="SSF48452">
    <property type="entry name" value="TPR-like"/>
    <property type="match status" value="1"/>
</dbReference>
<dbReference type="InterPro" id="IPR011990">
    <property type="entry name" value="TPR-like_helical_dom_sf"/>
</dbReference>
<feature type="repeat" description="PPR" evidence="3">
    <location>
        <begin position="278"/>
        <end position="312"/>
    </location>
</feature>
<keyword evidence="2" id="KW-0677">Repeat</keyword>
<dbReference type="GO" id="GO:0008270">
    <property type="term" value="F:zinc ion binding"/>
    <property type="evidence" value="ECO:0007669"/>
    <property type="project" value="InterPro"/>
</dbReference>
<dbReference type="InterPro" id="IPR002885">
    <property type="entry name" value="PPR_rpt"/>
</dbReference>
<dbReference type="GO" id="GO:0009451">
    <property type="term" value="P:RNA modification"/>
    <property type="evidence" value="ECO:0007669"/>
    <property type="project" value="InterPro"/>
</dbReference>
<evidence type="ECO:0000313" key="5">
    <source>
        <dbReference type="EMBL" id="KDP41925.1"/>
    </source>
</evidence>
<dbReference type="Proteomes" id="UP000027138">
    <property type="component" value="Unassembled WGS sequence"/>
</dbReference>
<dbReference type="Pfam" id="PF01535">
    <property type="entry name" value="PPR"/>
    <property type="match status" value="5"/>
</dbReference>
<evidence type="ECO:0000256" key="2">
    <source>
        <dbReference type="ARBA" id="ARBA00022737"/>
    </source>
</evidence>
<dbReference type="NCBIfam" id="TIGR00756">
    <property type="entry name" value="PPR"/>
    <property type="match status" value="6"/>
</dbReference>
<feature type="repeat" description="PPR" evidence="3">
    <location>
        <begin position="41"/>
        <end position="75"/>
    </location>
</feature>
<comment type="similarity">
    <text evidence="1">Belongs to the PPR family. PCMP-H subfamily.</text>
</comment>
<dbReference type="Pfam" id="PF14432">
    <property type="entry name" value="DYW_deaminase"/>
    <property type="match status" value="1"/>
</dbReference>
<dbReference type="InterPro" id="IPR046960">
    <property type="entry name" value="PPR_At4g14850-like_plant"/>
</dbReference>
<feature type="repeat" description="PPR" evidence="3">
    <location>
        <begin position="142"/>
        <end position="176"/>
    </location>
</feature>
<dbReference type="FunFam" id="1.25.40.10:FF:003116">
    <property type="entry name" value="Uncharacterized protein"/>
    <property type="match status" value="1"/>
</dbReference>